<protein>
    <recommendedName>
        <fullName evidence="9">Protein translocase subunit SecD</fullName>
    </recommendedName>
</protein>
<comment type="subunit">
    <text evidence="9">Forms a complex with SecF. Part of the essential Sec protein translocation apparatus which comprises SecA, SecYEG and auxiliary proteins SecDF. Other proteins may also be involved.</text>
</comment>
<evidence type="ECO:0000256" key="3">
    <source>
        <dbReference type="ARBA" id="ARBA00022475"/>
    </source>
</evidence>
<dbReference type="InterPro" id="IPR048634">
    <property type="entry name" value="SecD_SecF_C"/>
</dbReference>
<dbReference type="PANTHER" id="PTHR30081:SF1">
    <property type="entry name" value="PROTEIN TRANSLOCASE SUBUNIT SECD"/>
    <property type="match status" value="1"/>
</dbReference>
<keyword evidence="4 9" id="KW-0812">Transmembrane</keyword>
<sequence>MIYIETWKKVLIVLVCVLSLVYSAPNLLDQSTREKMAQTMPGFVPHKAVNLGLDLQGGSHLLLKVELGDVLTQRADTLVQSLRPELREAKIGYTRIAPVPNGVRVSLRADADVDQVKSIMRKLDSDLTVLVSEDGKTVEGTLSEEAVKKIADQTLGQSIEIVRRRVDESGTREPVIARQGDDRIVLQLPGVDDPQRIKEILGKTAKLSFHMVDTGTSGTSLAEGGGTRSLPSADMPGVDITIFRQPILTGDMLTNAQPSFQQQGPAVSFNLNSVGARRFCDVTSKPENIGQPFAIVLDDVVISAPAIREPICGGAAQISGSFTVEETNDLALLLRAGALPAPLSVMEERTVGPSLGADSVEAGKTACLMALLFVIILSMTVYGLFGVFASVALLLNMVMIMAIMSVLQATLTLPGIAGIVLTIGLAVDANVLVFERMKEELRSGRSINSALDTAYRRALTTITDSNLTSLIAALVLFSFGTGPIKGFAVTMTIGIITSYFCSLALTRAMIVTWLHTVKPKSIPV</sequence>
<keyword evidence="6 9" id="KW-1133">Transmembrane helix</keyword>
<comment type="similarity">
    <text evidence="9">Belongs to the SecD/SecF family. SecD subfamily.</text>
</comment>
<dbReference type="PANTHER" id="PTHR30081">
    <property type="entry name" value="PROTEIN-EXPORT MEMBRANE PROTEIN SEC"/>
    <property type="match status" value="1"/>
</dbReference>
<evidence type="ECO:0000259" key="10">
    <source>
        <dbReference type="Pfam" id="PF02355"/>
    </source>
</evidence>
<dbReference type="STRING" id="856793.MICA_835"/>
<keyword evidence="8 9" id="KW-0472">Membrane</keyword>
<dbReference type="Gene3D" id="1.20.1640.10">
    <property type="entry name" value="Multidrug efflux transporter AcrB transmembrane domain"/>
    <property type="match status" value="1"/>
</dbReference>
<dbReference type="Pfam" id="PF07549">
    <property type="entry name" value="Sec_GG"/>
    <property type="match status" value="1"/>
</dbReference>
<feature type="transmembrane region" description="Helical" evidence="9">
    <location>
        <begin position="458"/>
        <end position="480"/>
    </location>
</feature>
<evidence type="ECO:0000256" key="9">
    <source>
        <dbReference type="HAMAP-Rule" id="MF_01463"/>
    </source>
</evidence>
<reference evidence="13 14" key="1">
    <citation type="journal article" date="2011" name="BMC Genomics">
        <title>Genomic insights into an obligate epibiotic bacterial predator: Micavibrio aeruginosavorus ARL-13.</title>
        <authorList>
            <person name="Wang Z."/>
            <person name="Kadouri D."/>
            <person name="Wu M."/>
        </authorList>
    </citation>
    <scope>NUCLEOTIDE SEQUENCE [LARGE SCALE GENOMIC DNA]</scope>
    <source>
        <strain evidence="13 14">ARL-13</strain>
    </source>
</reference>
<proteinExistence type="inferred from homology"/>
<comment type="caution">
    <text evidence="9">Lacks conserved residue(s) required for the propagation of feature annotation.</text>
</comment>
<comment type="subcellular location">
    <subcellularLocation>
        <location evidence="9">Cell inner membrane</location>
        <topology evidence="9">Multi-pass membrane protein</topology>
    </subcellularLocation>
    <subcellularLocation>
        <location evidence="1">Cell membrane</location>
        <topology evidence="1">Multi-pass membrane protein</topology>
    </subcellularLocation>
</comment>
<dbReference type="InterPro" id="IPR005791">
    <property type="entry name" value="SecD"/>
</dbReference>
<keyword evidence="14" id="KW-1185">Reference proteome</keyword>
<dbReference type="Pfam" id="PF22599">
    <property type="entry name" value="SecDF_P1_head"/>
    <property type="match status" value="1"/>
</dbReference>
<dbReference type="RefSeq" id="WP_014102391.1">
    <property type="nucleotide sequence ID" value="NC_016026.1"/>
</dbReference>
<evidence type="ECO:0000256" key="4">
    <source>
        <dbReference type="ARBA" id="ARBA00022692"/>
    </source>
</evidence>
<name>G2KRC1_MICAA</name>
<dbReference type="NCBIfam" id="TIGR00916">
    <property type="entry name" value="2A0604s01"/>
    <property type="match status" value="1"/>
</dbReference>
<dbReference type="InterPro" id="IPR048631">
    <property type="entry name" value="SecD_1st"/>
</dbReference>
<evidence type="ECO:0000256" key="7">
    <source>
        <dbReference type="ARBA" id="ARBA00023010"/>
    </source>
</evidence>
<dbReference type="Proteomes" id="UP000009286">
    <property type="component" value="Chromosome"/>
</dbReference>
<evidence type="ECO:0000313" key="14">
    <source>
        <dbReference type="Proteomes" id="UP000009286"/>
    </source>
</evidence>
<gene>
    <name evidence="9 13" type="primary">secD</name>
    <name evidence="13" type="ordered locus">MICA_835</name>
</gene>
<feature type="transmembrane region" description="Helical" evidence="9">
    <location>
        <begin position="368"/>
        <end position="385"/>
    </location>
</feature>
<dbReference type="InterPro" id="IPR055344">
    <property type="entry name" value="SecD_SecF_C_bact"/>
</dbReference>
<feature type="domain" description="Protein translocase subunit SecDF P1" evidence="11">
    <location>
        <begin position="157"/>
        <end position="213"/>
    </location>
</feature>
<keyword evidence="7 9" id="KW-0811">Translocation</keyword>
<dbReference type="HOGENOM" id="CLU_007894_4_3_5"/>
<dbReference type="Pfam" id="PF02355">
    <property type="entry name" value="SecD_SecF_C"/>
    <property type="match status" value="1"/>
</dbReference>
<feature type="domain" description="Protein export membrane protein SecD/SecF C-terminal" evidence="10">
    <location>
        <begin position="345"/>
        <end position="513"/>
    </location>
</feature>
<dbReference type="Gene3D" id="3.30.70.3400">
    <property type="match status" value="2"/>
</dbReference>
<accession>G2KRC1</accession>
<evidence type="ECO:0000259" key="12">
    <source>
        <dbReference type="Pfam" id="PF22599"/>
    </source>
</evidence>
<dbReference type="GO" id="GO:0065002">
    <property type="term" value="P:intracellular protein transmembrane transport"/>
    <property type="evidence" value="ECO:0007669"/>
    <property type="project" value="UniProtKB-UniRule"/>
</dbReference>
<dbReference type="GO" id="GO:0005886">
    <property type="term" value="C:plasma membrane"/>
    <property type="evidence" value="ECO:0007669"/>
    <property type="project" value="UniProtKB-SubCell"/>
</dbReference>
<dbReference type="Gene3D" id="3.30.1360.200">
    <property type="match status" value="1"/>
</dbReference>
<keyword evidence="3 9" id="KW-1003">Cell membrane</keyword>
<evidence type="ECO:0000256" key="8">
    <source>
        <dbReference type="ARBA" id="ARBA00023136"/>
    </source>
</evidence>
<evidence type="ECO:0000256" key="2">
    <source>
        <dbReference type="ARBA" id="ARBA00022448"/>
    </source>
</evidence>
<dbReference type="GO" id="GO:0043952">
    <property type="term" value="P:protein transport by the Sec complex"/>
    <property type="evidence" value="ECO:0007669"/>
    <property type="project" value="UniProtKB-UniRule"/>
</dbReference>
<keyword evidence="9" id="KW-0997">Cell inner membrane</keyword>
<dbReference type="EMBL" id="CP002382">
    <property type="protein sequence ID" value="AEP09168.1"/>
    <property type="molecule type" value="Genomic_DNA"/>
</dbReference>
<dbReference type="InterPro" id="IPR022813">
    <property type="entry name" value="SecD/SecF_arch_bac"/>
</dbReference>
<dbReference type="HAMAP" id="MF_01463_B">
    <property type="entry name" value="SecD_B"/>
    <property type="match status" value="1"/>
</dbReference>
<dbReference type="AlphaFoldDB" id="G2KRC1"/>
<dbReference type="InterPro" id="IPR022646">
    <property type="entry name" value="SecD/SecF_CS"/>
</dbReference>
<evidence type="ECO:0000259" key="11">
    <source>
        <dbReference type="Pfam" id="PF21760"/>
    </source>
</evidence>
<evidence type="ECO:0000256" key="5">
    <source>
        <dbReference type="ARBA" id="ARBA00022927"/>
    </source>
</evidence>
<evidence type="ECO:0000313" key="13">
    <source>
        <dbReference type="EMBL" id="AEP09168.1"/>
    </source>
</evidence>
<dbReference type="NCBIfam" id="TIGR01129">
    <property type="entry name" value="secD"/>
    <property type="match status" value="1"/>
</dbReference>
<dbReference type="SUPFAM" id="SSF82866">
    <property type="entry name" value="Multidrug efflux transporter AcrB transmembrane domain"/>
    <property type="match status" value="1"/>
</dbReference>
<dbReference type="Pfam" id="PF21760">
    <property type="entry name" value="SecD_1st"/>
    <property type="match status" value="1"/>
</dbReference>
<feature type="transmembrane region" description="Helical" evidence="9">
    <location>
        <begin position="486"/>
        <end position="510"/>
    </location>
</feature>
<evidence type="ECO:0000256" key="1">
    <source>
        <dbReference type="ARBA" id="ARBA00004651"/>
    </source>
</evidence>
<feature type="transmembrane region" description="Helical" evidence="9">
    <location>
        <begin position="416"/>
        <end position="437"/>
    </location>
</feature>
<dbReference type="GO" id="GO:0015450">
    <property type="term" value="F:protein-transporting ATPase activity"/>
    <property type="evidence" value="ECO:0007669"/>
    <property type="project" value="InterPro"/>
</dbReference>
<comment type="function">
    <text evidence="9">Part of the Sec protein translocase complex. Interacts with the SecYEG preprotein conducting channel. SecDF uses the proton motive force (PMF) to complete protein translocation after the ATP-dependent function of SecA.</text>
</comment>
<dbReference type="eggNOG" id="COG0342">
    <property type="taxonomic scope" value="Bacteria"/>
</dbReference>
<dbReference type="GO" id="GO:0006605">
    <property type="term" value="P:protein targeting"/>
    <property type="evidence" value="ECO:0007669"/>
    <property type="project" value="UniProtKB-UniRule"/>
</dbReference>
<dbReference type="InterPro" id="IPR054384">
    <property type="entry name" value="SecDF_P1_head"/>
</dbReference>
<dbReference type="FunFam" id="1.20.1640.10:FF:000004">
    <property type="entry name" value="Protein translocase subunit SecD"/>
    <property type="match status" value="1"/>
</dbReference>
<feature type="domain" description="SecDF P1 head subdomain" evidence="12">
    <location>
        <begin position="230"/>
        <end position="341"/>
    </location>
</feature>
<organism evidence="13 14">
    <name type="scientific">Micavibrio aeruginosavorus (strain ARL-13)</name>
    <dbReference type="NCBI Taxonomy" id="856793"/>
    <lineage>
        <taxon>Bacteria</taxon>
        <taxon>Pseudomonadati</taxon>
        <taxon>Bdellovibrionota</taxon>
        <taxon>Bdellovibrionia</taxon>
        <taxon>Bdellovibrionales</taxon>
        <taxon>Pseudobdellovibrionaceae</taxon>
        <taxon>Micavibrio</taxon>
    </lineage>
</organism>
<dbReference type="KEGG" id="mai:MICA_835"/>
<keyword evidence="5 9" id="KW-0653">Protein transport</keyword>
<keyword evidence="2 9" id="KW-0813">Transport</keyword>
<dbReference type="OrthoDB" id="9805019at2"/>
<evidence type="ECO:0000256" key="6">
    <source>
        <dbReference type="ARBA" id="ARBA00022989"/>
    </source>
</evidence>